<dbReference type="InterPro" id="IPR036663">
    <property type="entry name" value="Fumarylacetoacetase_C_sf"/>
</dbReference>
<dbReference type="SUPFAM" id="SSF56529">
    <property type="entry name" value="FAH"/>
    <property type="match status" value="1"/>
</dbReference>
<dbReference type="EMBL" id="JABFDB010000019">
    <property type="protein sequence ID" value="NYZ22609.1"/>
    <property type="molecule type" value="Genomic_DNA"/>
</dbReference>
<evidence type="ECO:0000313" key="4">
    <source>
        <dbReference type="Proteomes" id="UP000584642"/>
    </source>
</evidence>
<reference evidence="3 4" key="1">
    <citation type="submission" date="2020-05" db="EMBL/GenBank/DDBJ databases">
        <title>Azospirillum oleiclasticum sp. nov, a nitrogen-fixing and heavy crude oil-emulsifying bacterium isolated from the crude oil of Yumen Oilfield.</title>
        <authorList>
            <person name="Wu D."/>
            <person name="Cai M."/>
            <person name="Zhang X."/>
        </authorList>
    </citation>
    <scope>NUCLEOTIDE SEQUENCE [LARGE SCALE GENOMIC DNA]</scope>
    <source>
        <strain evidence="3 4">ROY-1-1-2</strain>
    </source>
</reference>
<dbReference type="PANTHER" id="PTHR30143">
    <property type="entry name" value="ACID HYDRATASE"/>
    <property type="match status" value="1"/>
</dbReference>
<dbReference type="InterPro" id="IPR050772">
    <property type="entry name" value="Hydratase-Decarb/MhpD_sf"/>
</dbReference>
<feature type="domain" description="Fumarylacetoacetase-like C-terminal" evidence="2">
    <location>
        <begin position="87"/>
        <end position="253"/>
    </location>
</feature>
<keyword evidence="4" id="KW-1185">Reference proteome</keyword>
<accession>A0ABX2THT5</accession>
<dbReference type="RefSeq" id="WP_180284372.1">
    <property type="nucleotide sequence ID" value="NZ_JABFDB010000019.1"/>
</dbReference>
<dbReference type="Pfam" id="PF01557">
    <property type="entry name" value="FAA_hydrolase"/>
    <property type="match status" value="1"/>
</dbReference>
<evidence type="ECO:0000259" key="2">
    <source>
        <dbReference type="Pfam" id="PF01557"/>
    </source>
</evidence>
<name>A0ABX2THT5_9PROT</name>
<dbReference type="PANTHER" id="PTHR30143:SF0">
    <property type="entry name" value="2-KETO-4-PENTENOATE HYDRATASE"/>
    <property type="match status" value="1"/>
</dbReference>
<proteinExistence type="predicted"/>
<keyword evidence="1" id="KW-0456">Lyase</keyword>
<comment type="caution">
    <text evidence="3">The sequence shown here is derived from an EMBL/GenBank/DDBJ whole genome shotgun (WGS) entry which is preliminary data.</text>
</comment>
<dbReference type="Proteomes" id="UP000584642">
    <property type="component" value="Unassembled WGS sequence"/>
</dbReference>
<evidence type="ECO:0000313" key="3">
    <source>
        <dbReference type="EMBL" id="NYZ22609.1"/>
    </source>
</evidence>
<dbReference type="Gene3D" id="3.90.850.10">
    <property type="entry name" value="Fumarylacetoacetase-like, C-terminal domain"/>
    <property type="match status" value="1"/>
</dbReference>
<protein>
    <submittedName>
        <fullName evidence="3">2-keto-4-pentenoate hydratase</fullName>
    </submittedName>
</protein>
<dbReference type="InterPro" id="IPR011234">
    <property type="entry name" value="Fumarylacetoacetase-like_C"/>
</dbReference>
<organism evidence="3 4">
    <name type="scientific">Azospirillum oleiclasticum</name>
    <dbReference type="NCBI Taxonomy" id="2735135"/>
    <lineage>
        <taxon>Bacteria</taxon>
        <taxon>Pseudomonadati</taxon>
        <taxon>Pseudomonadota</taxon>
        <taxon>Alphaproteobacteria</taxon>
        <taxon>Rhodospirillales</taxon>
        <taxon>Azospirillaceae</taxon>
        <taxon>Azospirillum</taxon>
    </lineage>
</organism>
<gene>
    <name evidence="3" type="ORF">HND93_23100</name>
</gene>
<evidence type="ECO:0000256" key="1">
    <source>
        <dbReference type="ARBA" id="ARBA00023239"/>
    </source>
</evidence>
<sequence>MTAADIALSLRTAQETGQPIAPIRDLLPAGDLDAAYAVQDANTAHWIDAGRRLVGRKIGLTSVAVQKQLGVDQPDYGMLFADMELLDGAEIAAGRLIQPKGEAEVAFVLERDLPRPDSTFTEVLGAVAYALPAIEVVDSRIAAWDIRILDTIADNASSGLYALGSTPVAIDRFDLRLCGMVMEKNGEPVSFGAGAACLGNPLNALVWLARRMAAVGRPLAAGDVVLSGALGPMVAFGPGDRLEARINGLGSVRVACAA</sequence>